<dbReference type="AlphaFoldDB" id="A0A7X2SVY8"/>
<protein>
    <recommendedName>
        <fullName evidence="3">Mannitol repressor protein</fullName>
    </recommendedName>
</protein>
<sequence>MDREIFQQLFGSTSVANAIISSSESVDDIGVVLRMHLVTESFLEAFICSALGSAEVFSTDSDDRVVLKLNYHSKLGLAYKLGLPLPAYRAFEKLNGMRNKLAHRIEHDFITDSTLDSLTSQIRNIDVGITHPLEEEQAEFFHPNGDSRGVFSLTSEETPKRVKLMILVSALIRRSTQVTVGFS</sequence>
<accession>A0A7X2SVY8</accession>
<dbReference type="Proteomes" id="UP000461948">
    <property type="component" value="Unassembled WGS sequence"/>
</dbReference>
<name>A0A7X2SVY8_ENTAG</name>
<evidence type="ECO:0000313" key="2">
    <source>
        <dbReference type="Proteomes" id="UP000461948"/>
    </source>
</evidence>
<organism evidence="1 2">
    <name type="scientific">Enterobacter agglomerans</name>
    <name type="common">Erwinia herbicola</name>
    <name type="synonym">Pantoea agglomerans</name>
    <dbReference type="NCBI Taxonomy" id="549"/>
    <lineage>
        <taxon>Bacteria</taxon>
        <taxon>Pseudomonadati</taxon>
        <taxon>Pseudomonadota</taxon>
        <taxon>Gammaproteobacteria</taxon>
        <taxon>Enterobacterales</taxon>
        <taxon>Erwiniaceae</taxon>
        <taxon>Pantoea</taxon>
        <taxon>Pantoea agglomerans group</taxon>
    </lineage>
</organism>
<gene>
    <name evidence="1" type="ORF">GKC49_10615</name>
</gene>
<reference evidence="1 2" key="1">
    <citation type="submission" date="2019-11" db="EMBL/GenBank/DDBJ databases">
        <title>Draft Genome Sequence of Plant Growth-Promoting Rhizosphere-Associated Bacteria.</title>
        <authorList>
            <person name="Vasilyev I.Y."/>
            <person name="Radchenko V."/>
            <person name="Ilnitskaya E.V."/>
        </authorList>
    </citation>
    <scope>NUCLEOTIDE SEQUENCE [LARGE SCALE GENOMIC DNA]</scope>
    <source>
        <strain evidence="1 2">VRA_MhP_f</strain>
    </source>
</reference>
<evidence type="ECO:0008006" key="3">
    <source>
        <dbReference type="Google" id="ProtNLM"/>
    </source>
</evidence>
<dbReference type="EMBL" id="WKLC01000386">
    <property type="protein sequence ID" value="MSE15559.1"/>
    <property type="molecule type" value="Genomic_DNA"/>
</dbReference>
<proteinExistence type="predicted"/>
<evidence type="ECO:0000313" key="1">
    <source>
        <dbReference type="EMBL" id="MSE15559.1"/>
    </source>
</evidence>
<comment type="caution">
    <text evidence="1">The sequence shown here is derived from an EMBL/GenBank/DDBJ whole genome shotgun (WGS) entry which is preliminary data.</text>
</comment>